<keyword evidence="4" id="KW-0433">Leucine-rich repeat</keyword>
<dbReference type="Pfam" id="PF23598">
    <property type="entry name" value="LRR_14"/>
    <property type="match status" value="2"/>
</dbReference>
<dbReference type="PRINTS" id="PR00019">
    <property type="entry name" value="LEURICHRPT"/>
</dbReference>
<dbReference type="FunFam" id="3.80.10.10:FF:000299">
    <property type="entry name" value="Piriformospora indica-insensitive protein 2"/>
    <property type="match status" value="1"/>
</dbReference>
<sequence>MRGPFAHELVLLLLGLLICSAATVGFALNLDNYSKARCPEKERQALLKFKQGLIDNHGMLSSWRSHEEDCCKWKGVKCSNRTGHVVKLDLQGRDFHVDFPDIPVPLDIPVIRADIPSRALSGEISSSILGLQYLTYLDLSFNNFSIIPEFIGSLTNLQYLNLSNTFISTTIPPQLGNLSSLISLDLSGNNYLKIKDHNLDWLFHLSSLRYLNMSGVNLRKAVNWLDKVALLPSLLDLRLSDCKLSMPFSPVLVNASSSSPLSLLDLSSNHLNSSIFPRLFKYSNSLTVLDLHDNELEGSIPKALGNMATLVHLDLSSNNLEGLSQRSREYGSSCSHLDLSSNKLEGTIPQTLENLHNLQVLDLSGNHLNGSLAKGLGNMVALVCLDLSSNKLEGAIPQTLENLQNLQVLALSGNHLNGSLTKGVGKLSKLQVLDVSSNFLEGDITEEHLSNLFSLKELDLSFNSVSLKLSPNWVPPFHLNTIKLSSCKLGPAFPQWLQTQNNFSWLDMSDVGISNAIPNWFWDLSSNIKFLNLAHNQITGTIPRSWFLTRSTGILKMDLSYNRFNGPLPQFHYDSTVLNLSNNLFEGSITSICETSESGFMYANFMVWSYLDLSNNSLSGELPNCWGQMSLIVLNLGNNNFSGRIPDDICGSKLATLQLHNNNFIGELPKSMIACSSLRVLDLGENRLSGRIPAWMGTSLPKLAALLLPSNLFMGRIPLQLCHLTSLQILDFSHNRITGTIPQCLNNFTFMAKAQGSNGVIYAFSSGSSNMSFATVYIDKLFVTWKEKYVEYTAQNPQTGSKHGEGNIAKHTNSHDHLWFYTSIALGFIVGFWGVCGSLLLKSSWRHAYFRYLERIGDWLYVTIAVRKAKLLRNFKTQR</sequence>
<evidence type="ECO:0000256" key="10">
    <source>
        <dbReference type="ARBA" id="ARBA00023170"/>
    </source>
</evidence>
<keyword evidence="10" id="KW-0675">Receptor</keyword>
<organism evidence="16 17">
    <name type="scientific">Carpinus fangiana</name>
    <dbReference type="NCBI Taxonomy" id="176857"/>
    <lineage>
        <taxon>Eukaryota</taxon>
        <taxon>Viridiplantae</taxon>
        <taxon>Streptophyta</taxon>
        <taxon>Embryophyta</taxon>
        <taxon>Tracheophyta</taxon>
        <taxon>Spermatophyta</taxon>
        <taxon>Magnoliopsida</taxon>
        <taxon>eudicotyledons</taxon>
        <taxon>Gunneridae</taxon>
        <taxon>Pentapetalae</taxon>
        <taxon>rosids</taxon>
        <taxon>fabids</taxon>
        <taxon>Fagales</taxon>
        <taxon>Betulaceae</taxon>
        <taxon>Carpinus</taxon>
    </lineage>
</organism>
<evidence type="ECO:0000256" key="1">
    <source>
        <dbReference type="ARBA" id="ARBA00004251"/>
    </source>
</evidence>
<evidence type="ECO:0000256" key="6">
    <source>
        <dbReference type="ARBA" id="ARBA00022729"/>
    </source>
</evidence>
<evidence type="ECO:0000256" key="9">
    <source>
        <dbReference type="ARBA" id="ARBA00023136"/>
    </source>
</evidence>
<reference evidence="16 17" key="1">
    <citation type="submission" date="2019-06" db="EMBL/GenBank/DDBJ databases">
        <title>A chromosomal-level reference genome of Carpinus fangiana (Coryloideae, Betulaceae).</title>
        <authorList>
            <person name="Yang X."/>
            <person name="Wang Z."/>
            <person name="Zhang L."/>
            <person name="Hao G."/>
            <person name="Liu J."/>
            <person name="Yang Y."/>
        </authorList>
    </citation>
    <scope>NUCLEOTIDE SEQUENCE [LARGE SCALE GENOMIC DNA]</scope>
    <source>
        <strain evidence="16">Cfa_2016G</strain>
        <tissue evidence="16">Leaf</tissue>
    </source>
</reference>
<evidence type="ECO:0000256" key="3">
    <source>
        <dbReference type="ARBA" id="ARBA00022475"/>
    </source>
</evidence>
<dbReference type="Pfam" id="PF13855">
    <property type="entry name" value="LRR_8"/>
    <property type="match status" value="1"/>
</dbReference>
<dbReference type="InterPro" id="IPR032675">
    <property type="entry name" value="LRR_dom_sf"/>
</dbReference>
<dbReference type="Proteomes" id="UP000327013">
    <property type="component" value="Chromosome 5"/>
</dbReference>
<proteinExistence type="inferred from homology"/>
<dbReference type="SMART" id="SM00369">
    <property type="entry name" value="LRR_TYP"/>
    <property type="match status" value="9"/>
</dbReference>
<dbReference type="OrthoDB" id="8731593at2759"/>
<dbReference type="Pfam" id="PF00560">
    <property type="entry name" value="LRR_1"/>
    <property type="match status" value="4"/>
</dbReference>
<dbReference type="SUPFAM" id="SSF52058">
    <property type="entry name" value="L domain-like"/>
    <property type="match status" value="2"/>
</dbReference>
<dbReference type="Pfam" id="PF08263">
    <property type="entry name" value="LRRNT_2"/>
    <property type="match status" value="1"/>
</dbReference>
<dbReference type="InterPro" id="IPR003591">
    <property type="entry name" value="Leu-rich_rpt_typical-subtyp"/>
</dbReference>
<protein>
    <submittedName>
        <fullName evidence="16">Uncharacterized protein</fullName>
    </submittedName>
</protein>
<dbReference type="EMBL" id="CM017325">
    <property type="protein sequence ID" value="KAE8055542.1"/>
    <property type="molecule type" value="Genomic_DNA"/>
</dbReference>
<comment type="similarity">
    <text evidence="2">Belongs to the RLP family.</text>
</comment>
<keyword evidence="6 13" id="KW-0732">Signal</keyword>
<keyword evidence="3" id="KW-1003">Cell membrane</keyword>
<evidence type="ECO:0000259" key="14">
    <source>
        <dbReference type="Pfam" id="PF08263"/>
    </source>
</evidence>
<feature type="domain" description="Leucine-rich repeat-containing N-terminal plant-type" evidence="14">
    <location>
        <begin position="40"/>
        <end position="79"/>
    </location>
</feature>
<evidence type="ECO:0000313" key="16">
    <source>
        <dbReference type="EMBL" id="KAE8055542.1"/>
    </source>
</evidence>
<dbReference type="PANTHER" id="PTHR48063:SF101">
    <property type="entry name" value="LRR RECEPTOR-LIKE SERINE_THREONINE-PROTEIN KINASE FLS2"/>
    <property type="match status" value="1"/>
</dbReference>
<evidence type="ECO:0000256" key="2">
    <source>
        <dbReference type="ARBA" id="ARBA00009592"/>
    </source>
</evidence>
<evidence type="ECO:0000256" key="13">
    <source>
        <dbReference type="SAM" id="SignalP"/>
    </source>
</evidence>
<accession>A0A5N6R3M8</accession>
<keyword evidence="17" id="KW-1185">Reference proteome</keyword>
<dbReference type="SMART" id="SM00365">
    <property type="entry name" value="LRR_SD22"/>
    <property type="match status" value="6"/>
</dbReference>
<keyword evidence="5 12" id="KW-0812">Transmembrane</keyword>
<feature type="transmembrane region" description="Helical" evidence="12">
    <location>
        <begin position="818"/>
        <end position="841"/>
    </location>
</feature>
<dbReference type="FunFam" id="3.80.10.10:FF:000041">
    <property type="entry name" value="LRR receptor-like serine/threonine-protein kinase ERECTA"/>
    <property type="match status" value="1"/>
</dbReference>
<dbReference type="InterPro" id="IPR013210">
    <property type="entry name" value="LRR_N_plant-typ"/>
</dbReference>
<evidence type="ECO:0000256" key="4">
    <source>
        <dbReference type="ARBA" id="ARBA00022614"/>
    </source>
</evidence>
<dbReference type="Gene3D" id="3.80.10.10">
    <property type="entry name" value="Ribonuclease Inhibitor"/>
    <property type="match status" value="4"/>
</dbReference>
<feature type="signal peptide" evidence="13">
    <location>
        <begin position="1"/>
        <end position="21"/>
    </location>
</feature>
<feature type="chain" id="PRO_5024384429" evidence="13">
    <location>
        <begin position="22"/>
        <end position="879"/>
    </location>
</feature>
<name>A0A5N6R3M8_9ROSI</name>
<keyword evidence="11" id="KW-0325">Glycoprotein</keyword>
<dbReference type="AlphaFoldDB" id="A0A5N6R3M8"/>
<gene>
    <name evidence="16" type="ORF">FH972_012375</name>
</gene>
<evidence type="ECO:0000313" key="17">
    <source>
        <dbReference type="Proteomes" id="UP000327013"/>
    </source>
</evidence>
<evidence type="ECO:0000256" key="8">
    <source>
        <dbReference type="ARBA" id="ARBA00022989"/>
    </source>
</evidence>
<keyword evidence="9 12" id="KW-0472">Membrane</keyword>
<dbReference type="SUPFAM" id="SSF52047">
    <property type="entry name" value="RNI-like"/>
    <property type="match status" value="1"/>
</dbReference>
<keyword evidence="7" id="KW-0677">Repeat</keyword>
<feature type="domain" description="Disease resistance R13L4/SHOC-2-like LRR" evidence="15">
    <location>
        <begin position="122"/>
        <end position="320"/>
    </location>
</feature>
<evidence type="ECO:0000259" key="15">
    <source>
        <dbReference type="Pfam" id="PF23598"/>
    </source>
</evidence>
<dbReference type="GO" id="GO:0005886">
    <property type="term" value="C:plasma membrane"/>
    <property type="evidence" value="ECO:0007669"/>
    <property type="project" value="UniProtKB-SubCell"/>
</dbReference>
<evidence type="ECO:0000256" key="7">
    <source>
        <dbReference type="ARBA" id="ARBA00022737"/>
    </source>
</evidence>
<evidence type="ECO:0000256" key="5">
    <source>
        <dbReference type="ARBA" id="ARBA00022692"/>
    </source>
</evidence>
<comment type="subcellular location">
    <subcellularLocation>
        <location evidence="1">Cell membrane</location>
        <topology evidence="1">Single-pass type I membrane protein</topology>
    </subcellularLocation>
</comment>
<feature type="domain" description="Disease resistance R13L4/SHOC-2-like LRR" evidence="15">
    <location>
        <begin position="337"/>
        <end position="507"/>
    </location>
</feature>
<evidence type="ECO:0000256" key="12">
    <source>
        <dbReference type="SAM" id="Phobius"/>
    </source>
</evidence>
<dbReference type="InterPro" id="IPR055414">
    <property type="entry name" value="LRR_R13L4/SHOC2-like"/>
</dbReference>
<dbReference type="InterPro" id="IPR046956">
    <property type="entry name" value="RLP23-like"/>
</dbReference>
<keyword evidence="8 12" id="KW-1133">Transmembrane helix</keyword>
<dbReference type="PANTHER" id="PTHR48063">
    <property type="entry name" value="LRR RECEPTOR-LIKE KINASE"/>
    <property type="match status" value="1"/>
</dbReference>
<dbReference type="InterPro" id="IPR001611">
    <property type="entry name" value="Leu-rich_rpt"/>
</dbReference>
<evidence type="ECO:0000256" key="11">
    <source>
        <dbReference type="ARBA" id="ARBA00023180"/>
    </source>
</evidence>
<dbReference type="FunFam" id="3.80.10.10:FF:001347">
    <property type="entry name" value="LRR receptor-like serine/threonine-protein kinase GSO2"/>
    <property type="match status" value="1"/>
</dbReference>